<feature type="transmembrane region" description="Helical" evidence="1">
    <location>
        <begin position="265"/>
        <end position="284"/>
    </location>
</feature>
<feature type="transmembrane region" description="Helical" evidence="1">
    <location>
        <begin position="225"/>
        <end position="245"/>
    </location>
</feature>
<accession>A0A9P5PGT9</accession>
<dbReference type="EMBL" id="JADNRY010000259">
    <property type="protein sequence ID" value="KAF9060123.1"/>
    <property type="molecule type" value="Genomic_DNA"/>
</dbReference>
<feature type="transmembrane region" description="Helical" evidence="1">
    <location>
        <begin position="52"/>
        <end position="72"/>
    </location>
</feature>
<comment type="caution">
    <text evidence="3">The sequence shown here is derived from an EMBL/GenBank/DDBJ whole genome shotgun (WGS) entry which is preliminary data.</text>
</comment>
<feature type="transmembrane region" description="Helical" evidence="1">
    <location>
        <begin position="142"/>
        <end position="160"/>
    </location>
</feature>
<reference evidence="3" key="1">
    <citation type="submission" date="2020-11" db="EMBL/GenBank/DDBJ databases">
        <authorList>
            <consortium name="DOE Joint Genome Institute"/>
            <person name="Ahrendt S."/>
            <person name="Riley R."/>
            <person name="Andreopoulos W."/>
            <person name="Labutti K."/>
            <person name="Pangilinan J."/>
            <person name="Ruiz-Duenas F.J."/>
            <person name="Barrasa J.M."/>
            <person name="Sanchez-Garcia M."/>
            <person name="Camarero S."/>
            <person name="Miyauchi S."/>
            <person name="Serrano A."/>
            <person name="Linde D."/>
            <person name="Babiker R."/>
            <person name="Drula E."/>
            <person name="Ayuso-Fernandez I."/>
            <person name="Pacheco R."/>
            <person name="Padilla G."/>
            <person name="Ferreira P."/>
            <person name="Barriuso J."/>
            <person name="Kellner H."/>
            <person name="Castanera R."/>
            <person name="Alfaro M."/>
            <person name="Ramirez L."/>
            <person name="Pisabarro A.G."/>
            <person name="Kuo A."/>
            <person name="Tritt A."/>
            <person name="Lipzen A."/>
            <person name="He G."/>
            <person name="Yan M."/>
            <person name="Ng V."/>
            <person name="Cullen D."/>
            <person name="Martin F."/>
            <person name="Rosso M.-N."/>
            <person name="Henrissat B."/>
            <person name="Hibbett D."/>
            <person name="Martinez A.T."/>
            <person name="Grigoriev I.V."/>
        </authorList>
    </citation>
    <scope>NUCLEOTIDE SEQUENCE</scope>
    <source>
        <strain evidence="3">AH 40177</strain>
    </source>
</reference>
<proteinExistence type="predicted"/>
<feature type="transmembrane region" description="Helical" evidence="1">
    <location>
        <begin position="111"/>
        <end position="130"/>
    </location>
</feature>
<sequence length="320" mass="34727">MSPDEEKLINQVGVGLYINVIMGISTCILQGIYCLTLGIGVHVYCTKGSSNLKILLGFLLAGTFIMATGSWLSQTMVQLGEVKEALVIPLPGGIMSQIAAANAAPLVSVCIWLQSCYLGGGLIIADIFVVWRAWAVWADKKIVKWILLITMVANTALMLADTVENVELGTSSTSNDSITLDWASLLLSFSLNILATCLIAYRGWTHRRAMQSISGQKNKTVAEEIILLLVESGAIYALLQLMGIIMSGLDVNVPKGALALGRSPVTLLLMYWTLLNPVAIFILVQTKNTCEESYYLDRIPVARRAGSQQEIRTESSITNI</sequence>
<evidence type="ECO:0000313" key="2">
    <source>
        <dbReference type="EMBL" id="KAF9060123.1"/>
    </source>
</evidence>
<protein>
    <submittedName>
        <fullName evidence="3">Uncharacterized protein</fullName>
    </submittedName>
</protein>
<organism evidence="3 4">
    <name type="scientific">Rhodocollybia butyracea</name>
    <dbReference type="NCBI Taxonomy" id="206335"/>
    <lineage>
        <taxon>Eukaryota</taxon>
        <taxon>Fungi</taxon>
        <taxon>Dikarya</taxon>
        <taxon>Basidiomycota</taxon>
        <taxon>Agaricomycotina</taxon>
        <taxon>Agaricomycetes</taxon>
        <taxon>Agaricomycetidae</taxon>
        <taxon>Agaricales</taxon>
        <taxon>Marasmiineae</taxon>
        <taxon>Omphalotaceae</taxon>
        <taxon>Rhodocollybia</taxon>
    </lineage>
</organism>
<dbReference type="AlphaFoldDB" id="A0A9P5PGT9"/>
<dbReference type="EMBL" id="JADNRY010000142">
    <property type="protein sequence ID" value="KAF9063623.1"/>
    <property type="molecule type" value="Genomic_DNA"/>
</dbReference>
<keyword evidence="1" id="KW-0812">Transmembrane</keyword>
<evidence type="ECO:0000313" key="3">
    <source>
        <dbReference type="EMBL" id="KAF9063623.1"/>
    </source>
</evidence>
<evidence type="ECO:0000256" key="1">
    <source>
        <dbReference type="SAM" id="Phobius"/>
    </source>
</evidence>
<dbReference type="OrthoDB" id="2744793at2759"/>
<gene>
    <name evidence="3" type="ORF">BDP27DRAFT_1334855</name>
    <name evidence="2" type="ORF">BDP27DRAFT_1340144</name>
</gene>
<feature type="transmembrane region" description="Helical" evidence="1">
    <location>
        <begin position="180"/>
        <end position="204"/>
    </location>
</feature>
<keyword evidence="1" id="KW-1133">Transmembrane helix</keyword>
<keyword evidence="1" id="KW-0472">Membrane</keyword>
<dbReference type="Proteomes" id="UP000772434">
    <property type="component" value="Unassembled WGS sequence"/>
</dbReference>
<name>A0A9P5PGT9_9AGAR</name>
<feature type="transmembrane region" description="Helical" evidence="1">
    <location>
        <begin position="20"/>
        <end position="45"/>
    </location>
</feature>
<evidence type="ECO:0000313" key="4">
    <source>
        <dbReference type="Proteomes" id="UP000772434"/>
    </source>
</evidence>
<keyword evidence="4" id="KW-1185">Reference proteome</keyword>